<reference evidence="6 7" key="1">
    <citation type="submission" date="2017-12" db="EMBL/GenBank/DDBJ databases">
        <title>Genome sequence of the active heterotrophic nitrifier-denitrifier, Cupriavidus pauculus UM1.</title>
        <authorList>
            <person name="Putonti C."/>
            <person name="Castignetti D."/>
        </authorList>
    </citation>
    <scope>NUCLEOTIDE SEQUENCE [LARGE SCALE GENOMIC DNA]</scope>
    <source>
        <strain evidence="6 7">UM1</strain>
    </source>
</reference>
<organism evidence="6 7">
    <name type="scientific">Cupriavidus pauculus</name>
    <dbReference type="NCBI Taxonomy" id="82633"/>
    <lineage>
        <taxon>Bacteria</taxon>
        <taxon>Pseudomonadati</taxon>
        <taxon>Pseudomonadota</taxon>
        <taxon>Betaproteobacteria</taxon>
        <taxon>Burkholderiales</taxon>
        <taxon>Burkholderiaceae</taxon>
        <taxon>Cupriavidus</taxon>
    </lineage>
</organism>
<dbReference type="GO" id="GO:0003677">
    <property type="term" value="F:DNA binding"/>
    <property type="evidence" value="ECO:0007669"/>
    <property type="project" value="UniProtKB-KW"/>
</dbReference>
<dbReference type="PROSITE" id="PS50931">
    <property type="entry name" value="HTH_LYSR"/>
    <property type="match status" value="1"/>
</dbReference>
<dbReference type="OrthoDB" id="8523827at2"/>
<dbReference type="RefSeq" id="WP_101682615.1">
    <property type="nucleotide sequence ID" value="NZ_PJRP01000007.1"/>
</dbReference>
<protein>
    <submittedName>
        <fullName evidence="6">LysR family transcriptional regulator</fullName>
    </submittedName>
</protein>
<dbReference type="CDD" id="cd08422">
    <property type="entry name" value="PBP2_CrgA_like"/>
    <property type="match status" value="1"/>
</dbReference>
<keyword evidence="4" id="KW-0804">Transcription</keyword>
<gene>
    <name evidence="6" type="ORF">CYJ10_16765</name>
</gene>
<evidence type="ECO:0000256" key="3">
    <source>
        <dbReference type="ARBA" id="ARBA00023125"/>
    </source>
</evidence>
<evidence type="ECO:0000313" key="6">
    <source>
        <dbReference type="EMBL" id="PLP99471.1"/>
    </source>
</evidence>
<dbReference type="FunFam" id="1.10.10.10:FF:000001">
    <property type="entry name" value="LysR family transcriptional regulator"/>
    <property type="match status" value="1"/>
</dbReference>
<evidence type="ECO:0000259" key="5">
    <source>
        <dbReference type="PROSITE" id="PS50931"/>
    </source>
</evidence>
<dbReference type="Proteomes" id="UP000234341">
    <property type="component" value="Unassembled WGS sequence"/>
</dbReference>
<comment type="similarity">
    <text evidence="1">Belongs to the LysR transcriptional regulatory family.</text>
</comment>
<feature type="domain" description="HTH lysR-type" evidence="5">
    <location>
        <begin position="35"/>
        <end position="85"/>
    </location>
</feature>
<dbReference type="InterPro" id="IPR036388">
    <property type="entry name" value="WH-like_DNA-bd_sf"/>
</dbReference>
<comment type="caution">
    <text evidence="6">The sequence shown here is derived from an EMBL/GenBank/DDBJ whole genome shotgun (WGS) entry which is preliminary data.</text>
</comment>
<dbReference type="SUPFAM" id="SSF53850">
    <property type="entry name" value="Periplasmic binding protein-like II"/>
    <property type="match status" value="1"/>
</dbReference>
<dbReference type="SUPFAM" id="SSF46785">
    <property type="entry name" value="Winged helix' DNA-binding domain"/>
    <property type="match status" value="1"/>
</dbReference>
<dbReference type="Pfam" id="PF00126">
    <property type="entry name" value="HTH_1"/>
    <property type="match status" value="1"/>
</dbReference>
<dbReference type="InterPro" id="IPR058163">
    <property type="entry name" value="LysR-type_TF_proteobact-type"/>
</dbReference>
<evidence type="ECO:0000256" key="2">
    <source>
        <dbReference type="ARBA" id="ARBA00023015"/>
    </source>
</evidence>
<sequence>MEFADGPMGHALGVSAQNAEALSTCFGTSYAGIIAFMAVATEGSFAKAGDKLGIGRSAISRSVQRLENQLCTRLFTRTTRASQLTREGHIFFESCQLGVNQIFAGINEIANLRDGPPRGVLRVSAPVAFGRNIVAPLLTKFSTTYPDIALELVLNDQPPDFASDRIDVAFRNGHVEDSSIVARQVFPMQLVLCASRAYVRKHGEPATINELCHHDCINLRFPSGRLSEWEFKVDGHSQRYVPEAKLIFNDADLVLRAVLDGRGIAQLGAYQARDHLKRNELLMLLGRHVPDDRGHYICYVSRRHLPPRSRVFIDFMIDEIRGRDQLRLEELCLNGSPR</sequence>
<dbReference type="InterPro" id="IPR036390">
    <property type="entry name" value="WH_DNA-bd_sf"/>
</dbReference>
<dbReference type="InterPro" id="IPR005119">
    <property type="entry name" value="LysR_subst-bd"/>
</dbReference>
<evidence type="ECO:0000256" key="1">
    <source>
        <dbReference type="ARBA" id="ARBA00009437"/>
    </source>
</evidence>
<dbReference type="AlphaFoldDB" id="A0A2N5CBC8"/>
<name>A0A2N5CBC8_9BURK</name>
<dbReference type="InterPro" id="IPR000847">
    <property type="entry name" value="LysR_HTH_N"/>
</dbReference>
<dbReference type="Gene3D" id="1.10.10.10">
    <property type="entry name" value="Winged helix-like DNA-binding domain superfamily/Winged helix DNA-binding domain"/>
    <property type="match status" value="1"/>
</dbReference>
<proteinExistence type="inferred from homology"/>
<dbReference type="PANTHER" id="PTHR30537:SF5">
    <property type="entry name" value="HTH-TYPE TRANSCRIPTIONAL ACTIVATOR TTDR-RELATED"/>
    <property type="match status" value="1"/>
</dbReference>
<dbReference type="PANTHER" id="PTHR30537">
    <property type="entry name" value="HTH-TYPE TRANSCRIPTIONAL REGULATOR"/>
    <property type="match status" value="1"/>
</dbReference>
<dbReference type="Pfam" id="PF03466">
    <property type="entry name" value="LysR_substrate"/>
    <property type="match status" value="1"/>
</dbReference>
<accession>A0A2N5CBC8</accession>
<dbReference type="Gene3D" id="3.40.190.290">
    <property type="match status" value="1"/>
</dbReference>
<evidence type="ECO:0000256" key="4">
    <source>
        <dbReference type="ARBA" id="ARBA00023163"/>
    </source>
</evidence>
<keyword evidence="3" id="KW-0238">DNA-binding</keyword>
<dbReference type="EMBL" id="PJRP01000007">
    <property type="protein sequence ID" value="PLP99471.1"/>
    <property type="molecule type" value="Genomic_DNA"/>
</dbReference>
<evidence type="ECO:0000313" key="7">
    <source>
        <dbReference type="Proteomes" id="UP000234341"/>
    </source>
</evidence>
<keyword evidence="2" id="KW-0805">Transcription regulation</keyword>
<dbReference type="GO" id="GO:0003700">
    <property type="term" value="F:DNA-binding transcription factor activity"/>
    <property type="evidence" value="ECO:0007669"/>
    <property type="project" value="InterPro"/>
</dbReference>